<dbReference type="Proteomes" id="UP000318122">
    <property type="component" value="Segment"/>
</dbReference>
<evidence type="ECO:0000313" key="1">
    <source>
        <dbReference type="EMBL" id="QDB73841.1"/>
    </source>
</evidence>
<dbReference type="EMBL" id="MK804891">
    <property type="protein sequence ID" value="QDB73841.1"/>
    <property type="molecule type" value="Genomic_DNA"/>
</dbReference>
<name>A0A4Y5TWP5_9CAUD</name>
<accession>A0A4Y5TWP5</accession>
<keyword evidence="2" id="KW-1185">Reference proteome</keyword>
<gene>
    <name evidence="1" type="ORF">2D05_010</name>
</gene>
<proteinExistence type="predicted"/>
<sequence length="62" mass="7099">MTQQSIDQEIYRQRLIDYVKANSNKNEQQAIDYLDQNCPAWRQGVAPEAGVVEVAETGEQEE</sequence>
<protein>
    <submittedName>
        <fullName evidence="1">Uncharacterized protein</fullName>
    </submittedName>
</protein>
<reference evidence="1 2" key="1">
    <citation type="submission" date="2019-04" db="EMBL/GenBank/DDBJ databases">
        <title>Nine Novel Phages from a Plateau Lake in Southwest China Provide Insights into Aeromonas Phage Diversity.</title>
        <authorList>
            <person name="Xiao W."/>
        </authorList>
    </citation>
    <scope>NUCLEOTIDE SEQUENCE [LARGE SCALE GENOMIC DNA]</scope>
</reference>
<organism evidence="1 2">
    <name type="scientific">Aeromonas phage 2_D05</name>
    <dbReference type="NCBI Taxonomy" id="2588098"/>
    <lineage>
        <taxon>Viruses</taxon>
        <taxon>Duplodnaviria</taxon>
        <taxon>Heunggongvirae</taxon>
        <taxon>Uroviricota</taxon>
        <taxon>Caudoviricetes</taxon>
        <taxon>Kunmingvirus</taxon>
        <taxon>Kunmingvirus kv2D05</taxon>
    </lineage>
</organism>
<evidence type="ECO:0000313" key="2">
    <source>
        <dbReference type="Proteomes" id="UP000318122"/>
    </source>
</evidence>